<reference evidence="12" key="1">
    <citation type="submission" date="2025-08" db="UniProtKB">
        <authorList>
            <consortium name="RefSeq"/>
        </authorList>
    </citation>
    <scope>IDENTIFICATION</scope>
</reference>
<gene>
    <name evidence="12" type="primary">LOC115817190</name>
</gene>
<dbReference type="PANTHER" id="PTHR24232">
    <property type="entry name" value="G-PROTEIN COUPLED RECEPTOR"/>
    <property type="match status" value="1"/>
</dbReference>
<evidence type="ECO:0000256" key="8">
    <source>
        <dbReference type="ARBA" id="ARBA00023224"/>
    </source>
</evidence>
<dbReference type="GO" id="GO:0035025">
    <property type="term" value="P:positive regulation of Rho protein signal transduction"/>
    <property type="evidence" value="ECO:0007669"/>
    <property type="project" value="TreeGrafter"/>
</dbReference>
<keyword evidence="6" id="KW-0675">Receptor</keyword>
<feature type="transmembrane region" description="Helical" evidence="9">
    <location>
        <begin position="108"/>
        <end position="129"/>
    </location>
</feature>
<dbReference type="RefSeq" id="XP_030636314.1">
    <property type="nucleotide sequence ID" value="XM_030780454.1"/>
</dbReference>
<proteinExistence type="predicted"/>
<dbReference type="Pfam" id="PF00001">
    <property type="entry name" value="7tm_1"/>
    <property type="match status" value="1"/>
</dbReference>
<evidence type="ECO:0000256" key="1">
    <source>
        <dbReference type="ARBA" id="ARBA00004141"/>
    </source>
</evidence>
<evidence type="ECO:0000256" key="2">
    <source>
        <dbReference type="ARBA" id="ARBA00022692"/>
    </source>
</evidence>
<evidence type="ECO:0000256" key="4">
    <source>
        <dbReference type="ARBA" id="ARBA00023040"/>
    </source>
</evidence>
<keyword evidence="2 9" id="KW-0812">Transmembrane</keyword>
<evidence type="ECO:0000256" key="5">
    <source>
        <dbReference type="ARBA" id="ARBA00023136"/>
    </source>
</evidence>
<sequence length="289" mass="31699">MDRLLNASSLYLNHSYTNQTLGPSHTEEECPSPALGVLFLVAIEIVTAVIGFFANLGVLWVLAHGQLESSTSDVFTGSLAALDGVYCLSLLLDVANTLSLDDDDVSRALLFLFGLSEIGGPLFLSCVCLDRYMAVSHPVAFMRLRDGRYRTLCTALVLTATLGYSLFTSAANFEHNDCIFIALFMAAFLIIIFCNLALLRALKQTGPSSQEVHPVKRRAFSAVLRIFILIIIAFLPAAVVFPYEHLLPEETFECYVYPVCYAFIASRAALQPLLFLSRLVKVPCLNPAS</sequence>
<feature type="transmembrane region" description="Helical" evidence="9">
    <location>
        <begin position="222"/>
        <end position="243"/>
    </location>
</feature>
<dbReference type="InterPro" id="IPR000276">
    <property type="entry name" value="GPCR_Rhodpsn"/>
</dbReference>
<dbReference type="Gene3D" id="1.20.1070.10">
    <property type="entry name" value="Rhodopsin 7-helix transmembrane proteins"/>
    <property type="match status" value="1"/>
</dbReference>
<feature type="domain" description="G-protein coupled receptors family 1 profile" evidence="10">
    <location>
        <begin position="54"/>
        <end position="275"/>
    </location>
</feature>
<dbReference type="OrthoDB" id="8889623at2759"/>
<feature type="transmembrane region" description="Helical" evidence="9">
    <location>
        <begin position="74"/>
        <end position="96"/>
    </location>
</feature>
<dbReference type="GeneID" id="115817190"/>
<dbReference type="PANTHER" id="PTHR24232:SF107">
    <property type="entry name" value="HYDROXYCARBOXYLIC ACID RECEPTOR 2-LIKE"/>
    <property type="match status" value="1"/>
</dbReference>
<dbReference type="GO" id="GO:0004930">
    <property type="term" value="F:G protein-coupled receptor activity"/>
    <property type="evidence" value="ECO:0007669"/>
    <property type="project" value="UniProtKB-KW"/>
</dbReference>
<name>A0A6J2VWW2_CHACN</name>
<evidence type="ECO:0000313" key="12">
    <source>
        <dbReference type="RefSeq" id="XP_030636314.1"/>
    </source>
</evidence>
<protein>
    <submittedName>
        <fullName evidence="12">Hydroxycarboxylic acid receptor 2-like</fullName>
    </submittedName>
</protein>
<evidence type="ECO:0000256" key="3">
    <source>
        <dbReference type="ARBA" id="ARBA00022989"/>
    </source>
</evidence>
<feature type="transmembrane region" description="Helical" evidence="9">
    <location>
        <begin position="179"/>
        <end position="202"/>
    </location>
</feature>
<feature type="transmembrane region" description="Helical" evidence="9">
    <location>
        <begin position="149"/>
        <end position="167"/>
    </location>
</feature>
<evidence type="ECO:0000259" key="10">
    <source>
        <dbReference type="PROSITE" id="PS50262"/>
    </source>
</evidence>
<keyword evidence="8" id="KW-0807">Transducer</keyword>
<evidence type="ECO:0000256" key="9">
    <source>
        <dbReference type="SAM" id="Phobius"/>
    </source>
</evidence>
<keyword evidence="11" id="KW-1185">Reference proteome</keyword>
<dbReference type="Proteomes" id="UP000504632">
    <property type="component" value="Chromosome 7"/>
</dbReference>
<keyword evidence="3 9" id="KW-1133">Transmembrane helix</keyword>
<dbReference type="InParanoid" id="A0A6J2VWW2"/>
<organism evidence="11 12">
    <name type="scientific">Chanos chanos</name>
    <name type="common">Milkfish</name>
    <name type="synonym">Mugil chanos</name>
    <dbReference type="NCBI Taxonomy" id="29144"/>
    <lineage>
        <taxon>Eukaryota</taxon>
        <taxon>Metazoa</taxon>
        <taxon>Chordata</taxon>
        <taxon>Craniata</taxon>
        <taxon>Vertebrata</taxon>
        <taxon>Euteleostomi</taxon>
        <taxon>Actinopterygii</taxon>
        <taxon>Neopterygii</taxon>
        <taxon>Teleostei</taxon>
        <taxon>Ostariophysi</taxon>
        <taxon>Gonorynchiformes</taxon>
        <taxon>Chanidae</taxon>
        <taxon>Chanos</taxon>
    </lineage>
</organism>
<evidence type="ECO:0000313" key="11">
    <source>
        <dbReference type="Proteomes" id="UP000504632"/>
    </source>
</evidence>
<feature type="transmembrane region" description="Helical" evidence="9">
    <location>
        <begin position="37"/>
        <end position="62"/>
    </location>
</feature>
<dbReference type="AlphaFoldDB" id="A0A6J2VWW2"/>
<evidence type="ECO:0000256" key="6">
    <source>
        <dbReference type="ARBA" id="ARBA00023170"/>
    </source>
</evidence>
<keyword evidence="7" id="KW-0325">Glycoprotein</keyword>
<dbReference type="InterPro" id="IPR017452">
    <property type="entry name" value="GPCR_Rhodpsn_7TM"/>
</dbReference>
<comment type="subcellular location">
    <subcellularLocation>
        <location evidence="1">Membrane</location>
        <topology evidence="1">Multi-pass membrane protein</topology>
    </subcellularLocation>
</comment>
<accession>A0A6J2VWW2</accession>
<keyword evidence="5 9" id="KW-0472">Membrane</keyword>
<evidence type="ECO:0000256" key="7">
    <source>
        <dbReference type="ARBA" id="ARBA00023180"/>
    </source>
</evidence>
<dbReference type="GO" id="GO:0007200">
    <property type="term" value="P:phospholipase C-activating G protein-coupled receptor signaling pathway"/>
    <property type="evidence" value="ECO:0007669"/>
    <property type="project" value="TreeGrafter"/>
</dbReference>
<dbReference type="SUPFAM" id="SSF81321">
    <property type="entry name" value="Family A G protein-coupled receptor-like"/>
    <property type="match status" value="1"/>
</dbReference>
<dbReference type="PROSITE" id="PS50262">
    <property type="entry name" value="G_PROTEIN_RECEP_F1_2"/>
    <property type="match status" value="1"/>
</dbReference>
<keyword evidence="4" id="KW-0297">G-protein coupled receptor</keyword>
<dbReference type="GO" id="GO:0005886">
    <property type="term" value="C:plasma membrane"/>
    <property type="evidence" value="ECO:0007669"/>
    <property type="project" value="TreeGrafter"/>
</dbReference>